<dbReference type="EMBL" id="QGHE01000005">
    <property type="protein sequence ID" value="PWJ80243.1"/>
    <property type="molecule type" value="Genomic_DNA"/>
</dbReference>
<name>A0ABD6XPS4_ENTAG</name>
<sequence>MSGRDHFYKYISCLTFFAVDHIFLLADQRLIT</sequence>
<comment type="caution">
    <text evidence="1">The sequence shown here is derived from an EMBL/GenBank/DDBJ whole genome shotgun (WGS) entry which is preliminary data.</text>
</comment>
<accession>A0ABD6XPS4</accession>
<organism evidence="1 2">
    <name type="scientific">Enterobacter agglomerans</name>
    <name type="common">Erwinia herbicola</name>
    <name type="synonym">Pantoea agglomerans</name>
    <dbReference type="NCBI Taxonomy" id="549"/>
    <lineage>
        <taxon>Bacteria</taxon>
        <taxon>Pseudomonadati</taxon>
        <taxon>Pseudomonadota</taxon>
        <taxon>Gammaproteobacteria</taxon>
        <taxon>Enterobacterales</taxon>
        <taxon>Erwiniaceae</taxon>
        <taxon>Pantoea</taxon>
        <taxon>Pantoea agglomerans group</taxon>
    </lineage>
</organism>
<reference evidence="1 2" key="1">
    <citation type="submission" date="2018-05" db="EMBL/GenBank/DDBJ databases">
        <title>Genomic Encyclopedia of Type Strains, Phase IV (KMG-V): Genome sequencing to study the core and pangenomes of soil and plant-associated prokaryotes.</title>
        <authorList>
            <person name="Whitman W."/>
        </authorList>
    </citation>
    <scope>NUCLEOTIDE SEQUENCE [LARGE SCALE GENOMIC DNA]</scope>
    <source>
        <strain evidence="1 2">PNG 92-11</strain>
    </source>
</reference>
<proteinExistence type="predicted"/>
<evidence type="ECO:0000313" key="1">
    <source>
        <dbReference type="EMBL" id="PWJ80243.1"/>
    </source>
</evidence>
<protein>
    <submittedName>
        <fullName evidence="1">Uncharacterized protein</fullName>
    </submittedName>
</protein>
<dbReference type="AlphaFoldDB" id="A0ABD6XPS4"/>
<evidence type="ECO:0000313" key="2">
    <source>
        <dbReference type="Proteomes" id="UP000245996"/>
    </source>
</evidence>
<dbReference type="Proteomes" id="UP000245996">
    <property type="component" value="Unassembled WGS sequence"/>
</dbReference>
<gene>
    <name evidence="1" type="ORF">C7430_10516</name>
</gene>